<comment type="caution">
    <text evidence="1">The sequence shown here is derived from an EMBL/GenBank/DDBJ whole genome shotgun (WGS) entry which is preliminary data.</text>
</comment>
<organism evidence="1">
    <name type="scientific">marine sediment metagenome</name>
    <dbReference type="NCBI Taxonomy" id="412755"/>
    <lineage>
        <taxon>unclassified sequences</taxon>
        <taxon>metagenomes</taxon>
        <taxon>ecological metagenomes</taxon>
    </lineage>
</organism>
<dbReference type="EMBL" id="LAZR01004343">
    <property type="protein sequence ID" value="KKN09477.1"/>
    <property type="molecule type" value="Genomic_DNA"/>
</dbReference>
<dbReference type="Gene3D" id="3.40.50.2000">
    <property type="entry name" value="Glycogen Phosphorylase B"/>
    <property type="match status" value="2"/>
</dbReference>
<name>A0A0F9NBZ9_9ZZZZ</name>
<reference evidence="1" key="1">
    <citation type="journal article" date="2015" name="Nature">
        <title>Complex archaea that bridge the gap between prokaryotes and eukaryotes.</title>
        <authorList>
            <person name="Spang A."/>
            <person name="Saw J.H."/>
            <person name="Jorgensen S.L."/>
            <person name="Zaremba-Niedzwiedzka K."/>
            <person name="Martijn J."/>
            <person name="Lind A.E."/>
            <person name="van Eijk R."/>
            <person name="Schleper C."/>
            <person name="Guy L."/>
            <person name="Ettema T.J."/>
        </authorList>
    </citation>
    <scope>NUCLEOTIDE SEQUENCE</scope>
</reference>
<gene>
    <name evidence="1" type="ORF">LCGC14_1046180</name>
</gene>
<dbReference type="Pfam" id="PF13692">
    <property type="entry name" value="Glyco_trans_1_4"/>
    <property type="match status" value="1"/>
</dbReference>
<proteinExistence type="predicted"/>
<sequence>MKIAFIGDQPGKVHQNRCNMFRRYIPHSFDFFTHNRKTIRKIAKKYDIIYYASFTLYKKCPIKHPLVYGSATSWKCIYGETAKKDLRLLRKFQKVSANNLGLWKALRAKRPDIKYLPNGVDTNFFTPVEIDFNPNKIEIGWVGNSDREEKKYHSIFLPAKARSGRKIKFHVIATSKSSSARRLRSVKKMRRFYRNLHFFLVTSSYEGTPNPALEAAACGVPLVTTRVGNMPELVKHRANGFFVKCKIKSILRRLLKLNDITPEYYNLLKNNIRSSVVDGWDWQTAAGRFRTFFED</sequence>
<evidence type="ECO:0000313" key="1">
    <source>
        <dbReference type="EMBL" id="KKN09477.1"/>
    </source>
</evidence>
<dbReference type="PANTHER" id="PTHR12526">
    <property type="entry name" value="GLYCOSYLTRANSFERASE"/>
    <property type="match status" value="1"/>
</dbReference>
<dbReference type="CDD" id="cd03801">
    <property type="entry name" value="GT4_PimA-like"/>
    <property type="match status" value="1"/>
</dbReference>
<accession>A0A0F9NBZ9</accession>
<protein>
    <submittedName>
        <fullName evidence="1">Uncharacterized protein</fullName>
    </submittedName>
</protein>
<dbReference type="AlphaFoldDB" id="A0A0F9NBZ9"/>
<dbReference type="SUPFAM" id="SSF53756">
    <property type="entry name" value="UDP-Glycosyltransferase/glycogen phosphorylase"/>
    <property type="match status" value="1"/>
</dbReference>